<dbReference type="HAMAP" id="MF_01121">
    <property type="entry name" value="Sirtuin_ClassIII"/>
    <property type="match status" value="1"/>
</dbReference>
<feature type="binding site" evidence="1 2">
    <location>
        <position position="127"/>
    </location>
    <ligand>
        <name>Zn(2+)</name>
        <dbReference type="ChEBI" id="CHEBI:29105"/>
    </ligand>
</feature>
<feature type="binding site" evidence="1">
    <location>
        <position position="70"/>
    </location>
    <ligand>
        <name>substrate</name>
    </ligand>
</feature>
<dbReference type="EC" id="2.3.1.286" evidence="1"/>
<dbReference type="PANTHER" id="PTHR11085">
    <property type="entry name" value="NAD-DEPENDENT PROTEIN DEACYLASE SIRTUIN-5, MITOCHONDRIAL-RELATED"/>
    <property type="match status" value="1"/>
</dbReference>
<dbReference type="RefSeq" id="WP_057430704.1">
    <property type="nucleotide sequence ID" value="NZ_LIHQ01000164.1"/>
</dbReference>
<feature type="active site" description="Proton acceptor" evidence="1 2">
    <location>
        <position position="119"/>
    </location>
</feature>
<keyword evidence="1" id="KW-0520">NAD</keyword>
<dbReference type="Proteomes" id="UP000050266">
    <property type="component" value="Unassembled WGS sequence"/>
</dbReference>
<evidence type="ECO:0000259" key="3">
    <source>
        <dbReference type="PROSITE" id="PS50305"/>
    </source>
</evidence>
<dbReference type="GO" id="GO:0017136">
    <property type="term" value="F:histone deacetylase activity, NAD-dependent"/>
    <property type="evidence" value="ECO:0007669"/>
    <property type="project" value="TreeGrafter"/>
</dbReference>
<organism evidence="4 5">
    <name type="scientific">Pseudomonas amygdali pv. ulmi</name>
    <dbReference type="NCBI Taxonomy" id="251720"/>
    <lineage>
        <taxon>Bacteria</taxon>
        <taxon>Pseudomonadati</taxon>
        <taxon>Pseudomonadota</taxon>
        <taxon>Gammaproteobacteria</taxon>
        <taxon>Pseudomonadales</taxon>
        <taxon>Pseudomonadaceae</taxon>
        <taxon>Pseudomonas</taxon>
        <taxon>Pseudomonas amygdali</taxon>
    </lineage>
</organism>
<accession>A0A0Q0ECF0</accession>
<comment type="cofactor">
    <cofactor evidence="1">
        <name>Zn(2+)</name>
        <dbReference type="ChEBI" id="CHEBI:29105"/>
    </cofactor>
    <text evidence="1">Binds 1 zinc ion per subunit.</text>
</comment>
<dbReference type="PATRIC" id="fig|251720.4.peg.1902"/>
<evidence type="ECO:0000256" key="1">
    <source>
        <dbReference type="HAMAP-Rule" id="MF_01121"/>
    </source>
</evidence>
<gene>
    <name evidence="1" type="primary">cobB</name>
    <name evidence="4" type="ORF">ALO41_01461</name>
</gene>
<dbReference type="InterPro" id="IPR003000">
    <property type="entry name" value="Sirtuin"/>
</dbReference>
<dbReference type="Gene3D" id="3.40.50.1220">
    <property type="entry name" value="TPP-binding domain"/>
    <property type="match status" value="1"/>
</dbReference>
<dbReference type="GO" id="GO:0008270">
    <property type="term" value="F:zinc ion binding"/>
    <property type="evidence" value="ECO:0007669"/>
    <property type="project" value="UniProtKB-UniRule"/>
</dbReference>
<feature type="binding site" evidence="1">
    <location>
        <begin position="101"/>
        <end position="104"/>
    </location>
    <ligand>
        <name>NAD(+)</name>
        <dbReference type="ChEBI" id="CHEBI:57540"/>
    </ligand>
</feature>
<keyword evidence="1" id="KW-0963">Cytoplasm</keyword>
<proteinExistence type="inferred from homology"/>
<dbReference type="InterPro" id="IPR026591">
    <property type="entry name" value="Sirtuin_cat_small_dom_sf"/>
</dbReference>
<protein>
    <recommendedName>
        <fullName evidence="1">NAD-dependent protein deacylase</fullName>
        <ecNumber evidence="1">2.3.1.286</ecNumber>
    </recommendedName>
    <alternativeName>
        <fullName evidence="1">Regulatory protein SIR2 homolog</fullName>
    </alternativeName>
</protein>
<comment type="function">
    <text evidence="1">NAD-dependent lysine deacetylase and desuccinylase that specifically removes acetyl and succinyl groups on target proteins. Modulates the activities of several proteins which are inactive in their acylated form.</text>
</comment>
<dbReference type="GO" id="GO:0036055">
    <property type="term" value="F:protein-succinyllysine desuccinylase activity"/>
    <property type="evidence" value="ECO:0007669"/>
    <property type="project" value="UniProtKB-UniRule"/>
</dbReference>
<feature type="binding site" evidence="1">
    <location>
        <begin position="221"/>
        <end position="223"/>
    </location>
    <ligand>
        <name>NAD(+)</name>
        <dbReference type="ChEBI" id="CHEBI:57540"/>
    </ligand>
</feature>
<keyword evidence="1 2" id="KW-0862">Zinc</keyword>
<dbReference type="PANTHER" id="PTHR11085:SF10">
    <property type="entry name" value="NAD-DEPENDENT PROTEIN DEACYLASE SIRTUIN-5, MITOCHONDRIAL-RELATED"/>
    <property type="match status" value="1"/>
</dbReference>
<dbReference type="AlphaFoldDB" id="A0A0Q0ECF0"/>
<comment type="catalytic activity">
    <reaction evidence="1">
        <text>N(6)-acetyl-L-lysyl-[protein] + NAD(+) + H2O = 2''-O-acetyl-ADP-D-ribose + nicotinamide + L-lysyl-[protein]</text>
        <dbReference type="Rhea" id="RHEA:43636"/>
        <dbReference type="Rhea" id="RHEA-COMP:9752"/>
        <dbReference type="Rhea" id="RHEA-COMP:10731"/>
        <dbReference type="ChEBI" id="CHEBI:15377"/>
        <dbReference type="ChEBI" id="CHEBI:17154"/>
        <dbReference type="ChEBI" id="CHEBI:29969"/>
        <dbReference type="ChEBI" id="CHEBI:57540"/>
        <dbReference type="ChEBI" id="CHEBI:61930"/>
        <dbReference type="ChEBI" id="CHEBI:83767"/>
        <dbReference type="EC" id="2.3.1.286"/>
    </reaction>
</comment>
<dbReference type="GO" id="GO:0005737">
    <property type="term" value="C:cytoplasm"/>
    <property type="evidence" value="ECO:0007669"/>
    <property type="project" value="UniProtKB-SubCell"/>
</dbReference>
<dbReference type="PROSITE" id="PS50305">
    <property type="entry name" value="SIRTUIN"/>
    <property type="match status" value="1"/>
</dbReference>
<comment type="similarity">
    <text evidence="1">Belongs to the sirtuin family. Class III subfamily.</text>
</comment>
<dbReference type="NCBIfam" id="NF001753">
    <property type="entry name" value="PRK00481.1-3"/>
    <property type="match status" value="1"/>
</dbReference>
<feature type="binding site" evidence="1 2">
    <location>
        <position position="130"/>
    </location>
    <ligand>
        <name>Zn(2+)</name>
        <dbReference type="ChEBI" id="CHEBI:29105"/>
    </ligand>
</feature>
<comment type="subcellular location">
    <subcellularLocation>
        <location evidence="1">Cytoplasm</location>
    </subcellularLocation>
</comment>
<dbReference type="InterPro" id="IPR027546">
    <property type="entry name" value="Sirtuin_class_III"/>
</dbReference>
<evidence type="ECO:0000313" key="5">
    <source>
        <dbReference type="Proteomes" id="UP000050266"/>
    </source>
</evidence>
<dbReference type="InterPro" id="IPR029035">
    <property type="entry name" value="DHS-like_NAD/FAD-binding_dom"/>
</dbReference>
<dbReference type="GO" id="GO:0070403">
    <property type="term" value="F:NAD+ binding"/>
    <property type="evidence" value="ECO:0007669"/>
    <property type="project" value="UniProtKB-UniRule"/>
</dbReference>
<comment type="caution">
    <text evidence="4">The sequence shown here is derived from an EMBL/GenBank/DDBJ whole genome shotgun (WGS) entry which is preliminary data.</text>
</comment>
<dbReference type="Gene3D" id="3.30.1600.10">
    <property type="entry name" value="SIR2/SIRT2 'Small Domain"/>
    <property type="match status" value="1"/>
</dbReference>
<feature type="binding site" evidence="1">
    <location>
        <begin position="195"/>
        <end position="197"/>
    </location>
    <ligand>
        <name>NAD(+)</name>
        <dbReference type="ChEBI" id="CHEBI:57540"/>
    </ligand>
</feature>
<dbReference type="Pfam" id="PF02146">
    <property type="entry name" value="SIR2"/>
    <property type="match status" value="1"/>
</dbReference>
<name>A0A0Q0ECF0_PSEA0</name>
<dbReference type="OrthoDB" id="9800582at2"/>
<feature type="domain" description="Deacetylase sirtuin-type" evidence="3">
    <location>
        <begin position="1"/>
        <end position="253"/>
    </location>
</feature>
<feature type="binding site" evidence="1 2">
    <location>
        <position position="155"/>
    </location>
    <ligand>
        <name>Zn(2+)</name>
        <dbReference type="ChEBI" id="CHEBI:29105"/>
    </ligand>
</feature>
<keyword evidence="1 2" id="KW-0479">Metal-binding</keyword>
<comment type="caution">
    <text evidence="1">Lacks conserved residue(s) required for the propagation of feature annotation.</text>
</comment>
<feature type="binding site" evidence="1">
    <location>
        <position position="67"/>
    </location>
    <ligand>
        <name>substrate</name>
    </ligand>
</feature>
<dbReference type="SUPFAM" id="SSF52467">
    <property type="entry name" value="DHS-like NAD/FAD-binding domain"/>
    <property type="match status" value="1"/>
</dbReference>
<dbReference type="InterPro" id="IPR026590">
    <property type="entry name" value="Ssirtuin_cat_dom"/>
</dbReference>
<dbReference type="GO" id="GO:0036054">
    <property type="term" value="F:protein-malonyllysine demalonylase activity"/>
    <property type="evidence" value="ECO:0007669"/>
    <property type="project" value="InterPro"/>
</dbReference>
<comment type="catalytic activity">
    <reaction evidence="1">
        <text>N(6)-succinyl-L-lysyl-[protein] + NAD(+) + H2O = 2''-O-succinyl-ADP-D-ribose + nicotinamide + L-lysyl-[protein]</text>
        <dbReference type="Rhea" id="RHEA:47668"/>
        <dbReference type="Rhea" id="RHEA-COMP:9752"/>
        <dbReference type="Rhea" id="RHEA-COMP:11877"/>
        <dbReference type="ChEBI" id="CHEBI:15377"/>
        <dbReference type="ChEBI" id="CHEBI:17154"/>
        <dbReference type="ChEBI" id="CHEBI:29969"/>
        <dbReference type="ChEBI" id="CHEBI:57540"/>
        <dbReference type="ChEBI" id="CHEBI:87830"/>
        <dbReference type="ChEBI" id="CHEBI:87832"/>
    </reaction>
</comment>
<reference evidence="4 5" key="1">
    <citation type="submission" date="2015-09" db="EMBL/GenBank/DDBJ databases">
        <title>Genome announcement of multiple Pseudomonas syringae strains.</title>
        <authorList>
            <person name="Thakur S."/>
            <person name="Wang P.W."/>
            <person name="Gong Y."/>
            <person name="Weir B.S."/>
            <person name="Guttman D.S."/>
        </authorList>
    </citation>
    <scope>NUCLEOTIDE SEQUENCE [LARGE SCALE GENOMIC DNA]</scope>
    <source>
        <strain evidence="4 5">ICMP3962</strain>
    </source>
</reference>
<feature type="binding site" evidence="1 2">
    <location>
        <position position="158"/>
    </location>
    <ligand>
        <name>Zn(2+)</name>
        <dbReference type="ChEBI" id="CHEBI:29105"/>
    </ligand>
</feature>
<evidence type="ECO:0000256" key="2">
    <source>
        <dbReference type="PROSITE-ProRule" id="PRU00236"/>
    </source>
</evidence>
<sequence length="254" mass="27723">MVALEQAKEVLLQARNITFFSGAGISAESGIPTYRDKLIGLWSQYDPEDLETATAFRKSPQLVWGWYLWRRQQMALAQPNVAHRALCRMAASGRAVSVITQNVDDLHERAGSQNVLHLHGSLATPKCFACHRPAQLEKQQTDVPDEGALIEPPRCNRCGGKLRPGVVWYGEDLSRDVWKSAMLLVRGCDVLISVGTSGIVTPASDIPRLALASGAKVIHVNTADVSQRGDNEIMLIGNATDILTHLSAFLEGKS</sequence>
<feature type="binding site" evidence="1">
    <location>
        <position position="239"/>
    </location>
    <ligand>
        <name>NAD(+)</name>
        <dbReference type="ChEBI" id="CHEBI:57540"/>
    </ligand>
</feature>
<evidence type="ECO:0000313" key="4">
    <source>
        <dbReference type="EMBL" id="KPZ19676.1"/>
    </source>
</evidence>
<dbReference type="EMBL" id="LJRQ01000001">
    <property type="protein sequence ID" value="KPZ19676.1"/>
    <property type="molecule type" value="Genomic_DNA"/>
</dbReference>
<comment type="domain">
    <text evidence="1">2 residues (Tyr-67 and Arg-70) present in a large hydrophobic pocket are probably involved in substrate specificity. They are important for desuccinylation activity, but dispensable for deacetylation activity.</text>
</comment>
<dbReference type="InterPro" id="IPR050134">
    <property type="entry name" value="NAD-dep_sirtuin_deacylases"/>
</dbReference>